<keyword evidence="2" id="KW-1185">Reference proteome</keyword>
<protein>
    <recommendedName>
        <fullName evidence="3">Leucine-rich repeat domain-containing protein</fullName>
    </recommendedName>
</protein>
<reference evidence="1 2" key="1">
    <citation type="submission" date="2017-12" db="EMBL/GenBank/DDBJ databases">
        <title>Phylogenetic diversity of female urinary microbiome.</title>
        <authorList>
            <person name="Thomas-White K."/>
            <person name="Wolfe A.J."/>
        </authorList>
    </citation>
    <scope>NUCLEOTIDE SEQUENCE [LARGE SCALE GENOMIC DNA]</scope>
    <source>
        <strain evidence="1 2">UMB0402</strain>
    </source>
</reference>
<organism evidence="1 2">
    <name type="scientific">Winkia neuii</name>
    <dbReference type="NCBI Taxonomy" id="33007"/>
    <lineage>
        <taxon>Bacteria</taxon>
        <taxon>Bacillati</taxon>
        <taxon>Actinomycetota</taxon>
        <taxon>Actinomycetes</taxon>
        <taxon>Actinomycetales</taxon>
        <taxon>Actinomycetaceae</taxon>
        <taxon>Winkia</taxon>
    </lineage>
</organism>
<dbReference type="Proteomes" id="UP000235122">
    <property type="component" value="Unassembled WGS sequence"/>
</dbReference>
<comment type="caution">
    <text evidence="1">The sequence shown here is derived from an EMBL/GenBank/DDBJ whole genome shotgun (WGS) entry which is preliminary data.</text>
</comment>
<dbReference type="SUPFAM" id="SSF52058">
    <property type="entry name" value="L domain-like"/>
    <property type="match status" value="1"/>
</dbReference>
<proteinExistence type="predicted"/>
<dbReference type="STRING" id="33007.HMPREF3198_02106"/>
<name>A0A2I1ILD5_9ACTO</name>
<gene>
    <name evidence="1" type="ORF">CYJ19_09560</name>
</gene>
<dbReference type="AlphaFoldDB" id="A0A2I1ILD5"/>
<evidence type="ECO:0000313" key="1">
    <source>
        <dbReference type="EMBL" id="PKY71945.1"/>
    </source>
</evidence>
<dbReference type="GeneID" id="35865899"/>
<evidence type="ECO:0008006" key="3">
    <source>
        <dbReference type="Google" id="ProtNLM"/>
    </source>
</evidence>
<sequence>MYSGAFKNATITELDLPAGLTHIGDNAFMYNRKLKQLIIPNTVQSIGRVSFQEAETLTELKLPRNTKFTQIGALAFSKAKSLTKVEIPPAVTIVKANAFARSSLKKLILHEGLDSI</sequence>
<dbReference type="EMBL" id="PKKO01000005">
    <property type="protein sequence ID" value="PKY71945.1"/>
    <property type="molecule type" value="Genomic_DNA"/>
</dbReference>
<dbReference type="Pfam" id="PF13306">
    <property type="entry name" value="LRR_5"/>
    <property type="match status" value="1"/>
</dbReference>
<dbReference type="RefSeq" id="WP_081638957.1">
    <property type="nucleotide sequence ID" value="NZ_JASOXK010000020.1"/>
</dbReference>
<accession>A0A2I1ILD5</accession>
<dbReference type="InterPro" id="IPR032675">
    <property type="entry name" value="LRR_dom_sf"/>
</dbReference>
<dbReference type="Gene3D" id="3.80.10.10">
    <property type="entry name" value="Ribonuclease Inhibitor"/>
    <property type="match status" value="1"/>
</dbReference>
<evidence type="ECO:0000313" key="2">
    <source>
        <dbReference type="Proteomes" id="UP000235122"/>
    </source>
</evidence>
<dbReference type="InterPro" id="IPR026906">
    <property type="entry name" value="LRR_5"/>
</dbReference>